<comment type="catalytic activity">
    <reaction evidence="5">
        <text>a (2E,4Z)-dienoyl-CoA + NADPH + H(+) = a 4,5-saturated-(3E)-enoyl-CoA + NADP(+)</text>
        <dbReference type="Rhea" id="RHEA:61892"/>
        <dbReference type="ChEBI" id="CHEBI:15378"/>
        <dbReference type="ChEBI" id="CHEBI:57783"/>
        <dbReference type="ChEBI" id="CHEBI:58349"/>
        <dbReference type="ChEBI" id="CHEBI:85099"/>
        <dbReference type="ChEBI" id="CHEBI:85493"/>
        <dbReference type="EC" id="1.3.1.124"/>
    </reaction>
</comment>
<name>A0A5N6KWH4_9ROSI</name>
<sequence>MHTVSRCRLTYTAATNGAPLCSGTRTPGTEIIILPSDCLACEYKSFSAVWEERLCAARDQLDATRQLLRDLDRDSECAIANDDDWNCCEDVDFADESLFSDHEITSTGSSSDDNDSQDDADDDTDWFSFTSSRTTNVRNASAWEAHAMINENRRGPKLDSRTDPLRARLINEEKAATQKLADVREDYEKERISRWKGYRKTKTAVAKEPGRRRCGPSMLSQVVNAADLPSHRSSSVTGSLRAARAETEKRKKMHRRPEHERESSPEEPVRRRKIALVTQEPAATPKRPTPQRSFSYSHAELPPPTRASQPFLSLSPKKPQRKPARRKPPPEPPRRKPPKETSVKAEQHTQKRMAPLPSHAYVSPVWAPGIFADKVVFCTGGAGSICSAQVRALVHLGANAFIIGRNEEKTRTVAADMQAAARADGRANAKVIGLGGVDVRRIEALEGAVAECVRQLGQVDFVIAGAAGNFLAPQTQLSANAFRAVVEIDLLGSYNTFKAALPELVKAAARNRTTGAGPGTATGGRIVFVSATLYYAGTPLQTHASAAKAGVDALSNHIAIEQAPLGVTSNVIAPGPISGTEGMDRLLLGGDAARVAANKSVPVGRFGTVREIADATVYLFSAAGNFVNGTTLVVDGGAWRTSGGMGRLQYPDFLLEGREVEGVKGLSESSSSLETPLVCGRRGLFGDDTPRAGIASTGCSVVPRRVLPWEMPLGKGVLTMLEVRDDILAGITGARPLDMVELMDARDVSDAVRPVPFNWALFMKPSGPLTAGMVRVLPSSSDLSLRMPLAIFCSMTLAAASPSNLPDSAFATLAELSGGTGGTPAGRSMALLEAVAEWPNSGRAVCELRDSVLLKPRGCRALGLFGTSDSSRRCDVTLCARMACASCREIRLCLELGMEGDLSEGEDISAETSFVSPRETRAEGPWASWVAEQSASARLQRSRWDLRSAMLELCGWPVNSGCPRAQLPLAACRSACAPTRPRGATEEDSNVPRGPWWARVVDLRQKARLATSQRPEQGDACAKVTGTW</sequence>
<dbReference type="PANTHER" id="PTHR43296:SF2">
    <property type="entry name" value="PEROXISOMAL 2,4-DIENOYL-COA REDUCTASE [(3E)-ENOYL-COA-PRODUCING]"/>
    <property type="match status" value="1"/>
</dbReference>
<dbReference type="Gene3D" id="3.40.50.720">
    <property type="entry name" value="NAD(P)-binding Rossmann-like Domain"/>
    <property type="match status" value="1"/>
</dbReference>
<protein>
    <recommendedName>
        <fullName evidence="3">2,4-dienoyl-CoA reductase [(3E)-enoyl-CoA-producing]</fullName>
        <ecNumber evidence="3">1.3.1.124</ecNumber>
    </recommendedName>
</protein>
<dbReference type="Proteomes" id="UP000327013">
    <property type="component" value="Unassembled WGS sequence"/>
</dbReference>
<dbReference type="GO" id="GO:0005777">
    <property type="term" value="C:peroxisome"/>
    <property type="evidence" value="ECO:0007669"/>
    <property type="project" value="TreeGrafter"/>
</dbReference>
<feature type="region of interest" description="Disordered" evidence="6">
    <location>
        <begin position="104"/>
        <end position="127"/>
    </location>
</feature>
<feature type="compositionally biased region" description="Basic and acidic residues" evidence="6">
    <location>
        <begin position="257"/>
        <end position="269"/>
    </location>
</feature>
<feature type="region of interest" description="Disordered" evidence="6">
    <location>
        <begin position="225"/>
        <end position="356"/>
    </location>
</feature>
<dbReference type="OrthoDB" id="2136131at2759"/>
<dbReference type="InterPro" id="IPR036291">
    <property type="entry name" value="NAD(P)-bd_dom_sf"/>
</dbReference>
<evidence type="ECO:0000256" key="4">
    <source>
        <dbReference type="ARBA" id="ARBA00048009"/>
    </source>
</evidence>
<evidence type="ECO:0000256" key="6">
    <source>
        <dbReference type="SAM" id="MobiDB-lite"/>
    </source>
</evidence>
<comment type="catalytic activity">
    <reaction evidence="4">
        <text>a (2E,4E)-dienoyl-CoA + NADPH + H(+) = a 4,5-saturated-(3E)-enoyl-CoA + NADP(+)</text>
        <dbReference type="Rhea" id="RHEA:45912"/>
        <dbReference type="ChEBI" id="CHEBI:15378"/>
        <dbReference type="ChEBI" id="CHEBI:57783"/>
        <dbReference type="ChEBI" id="CHEBI:58349"/>
        <dbReference type="ChEBI" id="CHEBI:85101"/>
        <dbReference type="ChEBI" id="CHEBI:85493"/>
        <dbReference type="EC" id="1.3.1.124"/>
    </reaction>
</comment>
<keyword evidence="1" id="KW-0521">NADP</keyword>
<evidence type="ECO:0000313" key="8">
    <source>
        <dbReference type="Proteomes" id="UP000327013"/>
    </source>
</evidence>
<evidence type="ECO:0000256" key="1">
    <source>
        <dbReference type="ARBA" id="ARBA00022857"/>
    </source>
</evidence>
<dbReference type="Pfam" id="PF13561">
    <property type="entry name" value="adh_short_C2"/>
    <property type="match status" value="1"/>
</dbReference>
<evidence type="ECO:0000256" key="2">
    <source>
        <dbReference type="ARBA" id="ARBA00023002"/>
    </source>
</evidence>
<accession>A0A5N6KWH4</accession>
<feature type="compositionally biased region" description="Acidic residues" evidence="6">
    <location>
        <begin position="112"/>
        <end position="125"/>
    </location>
</feature>
<keyword evidence="2" id="KW-0560">Oxidoreductase</keyword>
<comment type="caution">
    <text evidence="7">The sequence shown here is derived from an EMBL/GenBank/DDBJ whole genome shotgun (WGS) entry which is preliminary data.</text>
</comment>
<dbReference type="GO" id="GO:0008670">
    <property type="term" value="F:2,4-dienoyl-CoA reductase (NADPH) activity"/>
    <property type="evidence" value="ECO:0007669"/>
    <property type="project" value="InterPro"/>
</dbReference>
<dbReference type="PANTHER" id="PTHR43296">
    <property type="entry name" value="PEROXISOMAL 2,4-DIENOYL-COA REDUCTASE"/>
    <property type="match status" value="1"/>
</dbReference>
<feature type="compositionally biased region" description="Basic and acidic residues" evidence="6">
    <location>
        <begin position="328"/>
        <end position="349"/>
    </location>
</feature>
<dbReference type="InterPro" id="IPR002347">
    <property type="entry name" value="SDR_fam"/>
</dbReference>
<dbReference type="InterPro" id="IPR045017">
    <property type="entry name" value="DECR2-like"/>
</dbReference>
<dbReference type="GO" id="GO:0009062">
    <property type="term" value="P:fatty acid catabolic process"/>
    <property type="evidence" value="ECO:0007669"/>
    <property type="project" value="InterPro"/>
</dbReference>
<organism evidence="7 8">
    <name type="scientific">Carpinus fangiana</name>
    <dbReference type="NCBI Taxonomy" id="176857"/>
    <lineage>
        <taxon>Eukaryota</taxon>
        <taxon>Viridiplantae</taxon>
        <taxon>Streptophyta</taxon>
        <taxon>Embryophyta</taxon>
        <taxon>Tracheophyta</taxon>
        <taxon>Spermatophyta</taxon>
        <taxon>Magnoliopsida</taxon>
        <taxon>eudicotyledons</taxon>
        <taxon>Gunneridae</taxon>
        <taxon>Pentapetalae</taxon>
        <taxon>rosids</taxon>
        <taxon>fabids</taxon>
        <taxon>Fagales</taxon>
        <taxon>Betulaceae</taxon>
        <taxon>Carpinus</taxon>
    </lineage>
</organism>
<dbReference type="EC" id="1.3.1.124" evidence="3"/>
<evidence type="ECO:0000256" key="3">
    <source>
        <dbReference type="ARBA" id="ARBA00026117"/>
    </source>
</evidence>
<evidence type="ECO:0000313" key="7">
    <source>
        <dbReference type="EMBL" id="KAB8349871.1"/>
    </source>
</evidence>
<proteinExistence type="predicted"/>
<evidence type="ECO:0000256" key="5">
    <source>
        <dbReference type="ARBA" id="ARBA00048340"/>
    </source>
</evidence>
<gene>
    <name evidence="7" type="ORF">FH972_023884</name>
</gene>
<dbReference type="SUPFAM" id="SSF51735">
    <property type="entry name" value="NAD(P)-binding Rossmann-fold domains"/>
    <property type="match status" value="1"/>
</dbReference>
<reference evidence="7 8" key="1">
    <citation type="submission" date="2019-06" db="EMBL/GenBank/DDBJ databases">
        <title>A chromosomal-level reference genome of Carpinus fangiana (Coryloideae, Betulaceae).</title>
        <authorList>
            <person name="Yang X."/>
            <person name="Wang Z."/>
            <person name="Zhang L."/>
            <person name="Hao G."/>
            <person name="Liu J."/>
            <person name="Yang Y."/>
        </authorList>
    </citation>
    <scope>NUCLEOTIDE SEQUENCE [LARGE SCALE GENOMIC DNA]</scope>
    <source>
        <strain evidence="7">Cfa_2016G</strain>
        <tissue evidence="7">Leaf</tissue>
    </source>
</reference>
<dbReference type="EMBL" id="VIBQ01000014">
    <property type="protein sequence ID" value="KAB8349871.1"/>
    <property type="molecule type" value="Genomic_DNA"/>
</dbReference>
<keyword evidence="8" id="KW-1185">Reference proteome</keyword>
<feature type="compositionally biased region" description="Basic residues" evidence="6">
    <location>
        <begin position="318"/>
        <end position="327"/>
    </location>
</feature>
<dbReference type="AlphaFoldDB" id="A0A5N6KWH4"/>
<dbReference type="PRINTS" id="PR00081">
    <property type="entry name" value="GDHRDH"/>
</dbReference>